<dbReference type="SUPFAM" id="SSF103473">
    <property type="entry name" value="MFS general substrate transporter"/>
    <property type="match status" value="1"/>
</dbReference>
<dbReference type="KEGG" id="hazt:108682624"/>
<reference evidence="6 7" key="1">
    <citation type="submission" date="2025-04" db="UniProtKB">
        <authorList>
            <consortium name="RefSeq"/>
        </authorList>
    </citation>
    <scope>IDENTIFICATION</scope>
    <source>
        <tissue evidence="6 7">Whole organism</tissue>
    </source>
</reference>
<dbReference type="Gene3D" id="1.20.1250.20">
    <property type="entry name" value="MFS general substrate transporter like domains"/>
    <property type="match status" value="2"/>
</dbReference>
<keyword evidence="3" id="KW-1133">Transmembrane helix</keyword>
<keyword evidence="3" id="KW-0812">Transmembrane</keyword>
<gene>
    <name evidence="6 7" type="primary">LOC108682624</name>
</gene>
<evidence type="ECO:0000256" key="1">
    <source>
        <dbReference type="ARBA" id="ARBA00004141"/>
    </source>
</evidence>
<feature type="transmembrane region" description="Helical" evidence="3">
    <location>
        <begin position="339"/>
        <end position="360"/>
    </location>
</feature>
<evidence type="ECO:0000259" key="4">
    <source>
        <dbReference type="PROSITE" id="PS50850"/>
    </source>
</evidence>
<dbReference type="PANTHER" id="PTHR11360:SF284">
    <property type="entry name" value="EG:103B4.3 PROTEIN-RELATED"/>
    <property type="match status" value="1"/>
</dbReference>
<feature type="transmembrane region" description="Helical" evidence="3">
    <location>
        <begin position="720"/>
        <end position="741"/>
    </location>
</feature>
<evidence type="ECO:0000256" key="2">
    <source>
        <dbReference type="SAM" id="MobiDB-lite"/>
    </source>
</evidence>
<dbReference type="InterPro" id="IPR020846">
    <property type="entry name" value="MFS_dom"/>
</dbReference>
<feature type="transmembrane region" description="Helical" evidence="3">
    <location>
        <begin position="663"/>
        <end position="680"/>
    </location>
</feature>
<feature type="compositionally biased region" description="Polar residues" evidence="2">
    <location>
        <begin position="58"/>
        <end position="72"/>
    </location>
</feature>
<evidence type="ECO:0000256" key="3">
    <source>
        <dbReference type="SAM" id="Phobius"/>
    </source>
</evidence>
<accession>A0A8B7PPU0</accession>
<feature type="transmembrane region" description="Helical" evidence="3">
    <location>
        <begin position="626"/>
        <end position="648"/>
    </location>
</feature>
<feature type="transmembrane region" description="Helical" evidence="3">
    <location>
        <begin position="781"/>
        <end position="805"/>
    </location>
</feature>
<dbReference type="InterPro" id="IPR011701">
    <property type="entry name" value="MFS"/>
</dbReference>
<dbReference type="GO" id="GO:0016020">
    <property type="term" value="C:membrane"/>
    <property type="evidence" value="ECO:0007669"/>
    <property type="project" value="UniProtKB-SubCell"/>
</dbReference>
<dbReference type="Pfam" id="PF07690">
    <property type="entry name" value="MFS_1"/>
    <property type="match status" value="2"/>
</dbReference>
<dbReference type="Proteomes" id="UP000694843">
    <property type="component" value="Unplaced"/>
</dbReference>
<feature type="region of interest" description="Disordered" evidence="2">
    <location>
        <begin position="1"/>
        <end position="73"/>
    </location>
</feature>
<feature type="transmembrane region" description="Helical" evidence="3">
    <location>
        <begin position="403"/>
        <end position="422"/>
    </location>
</feature>
<dbReference type="RefSeq" id="XP_018027316.1">
    <property type="nucleotide sequence ID" value="XM_018171827.1"/>
</dbReference>
<feature type="compositionally biased region" description="Acidic residues" evidence="2">
    <location>
        <begin position="1"/>
        <end position="10"/>
    </location>
</feature>
<proteinExistence type="predicted"/>
<feature type="transmembrane region" description="Helical" evidence="3">
    <location>
        <begin position="753"/>
        <end position="775"/>
    </location>
</feature>
<dbReference type="PANTHER" id="PTHR11360">
    <property type="entry name" value="MONOCARBOXYLATE TRANSPORTER"/>
    <property type="match status" value="1"/>
</dbReference>
<feature type="compositionally biased region" description="Basic and acidic residues" evidence="2">
    <location>
        <begin position="38"/>
        <end position="57"/>
    </location>
</feature>
<dbReference type="GeneID" id="108682624"/>
<feature type="compositionally biased region" description="Polar residues" evidence="2">
    <location>
        <begin position="110"/>
        <end position="123"/>
    </location>
</feature>
<dbReference type="RefSeq" id="XP_018027317.1">
    <property type="nucleotide sequence ID" value="XM_018171828.1"/>
</dbReference>
<keyword evidence="5" id="KW-1185">Reference proteome</keyword>
<feature type="transmembrane region" description="Helical" evidence="3">
    <location>
        <begin position="247"/>
        <end position="273"/>
    </location>
</feature>
<feature type="compositionally biased region" description="Low complexity" evidence="2">
    <location>
        <begin position="95"/>
        <end position="109"/>
    </location>
</feature>
<keyword evidence="3" id="KW-0472">Membrane</keyword>
<feature type="domain" description="Major facilitator superfamily (MFS) profile" evidence="4">
    <location>
        <begin position="246"/>
        <end position="807"/>
    </location>
</feature>
<feature type="transmembrane region" description="Helical" evidence="3">
    <location>
        <begin position="285"/>
        <end position="307"/>
    </location>
</feature>
<dbReference type="CDD" id="cd17352">
    <property type="entry name" value="MFS_MCT_SLC16"/>
    <property type="match status" value="1"/>
</dbReference>
<protein>
    <submittedName>
        <fullName evidence="6">Uncharacterized protein LOC108682624 isoform X1</fullName>
    </submittedName>
    <submittedName>
        <fullName evidence="7">Uncharacterized protein LOC108682624 isoform X2</fullName>
    </submittedName>
</protein>
<comment type="subcellular location">
    <subcellularLocation>
        <location evidence="1">Membrane</location>
        <topology evidence="1">Multi-pass membrane protein</topology>
    </subcellularLocation>
</comment>
<dbReference type="CTD" id="17236"/>
<name>A0A8B7PPU0_HYAAZ</name>
<feature type="transmembrane region" description="Helical" evidence="3">
    <location>
        <begin position="372"/>
        <end position="397"/>
    </location>
</feature>
<dbReference type="OMA" id="AMWHIIV"/>
<feature type="transmembrane region" description="Helical" evidence="3">
    <location>
        <begin position="692"/>
        <end position="714"/>
    </location>
</feature>
<sequence>MTVNTEEDETKSEGGNENSSSSSKLPSSVEPHAIASSDTREDSPRSRKSRHDNDSRKSSTSSGSQDELSNSVVPLEFSSPVVSAIDTPEIDTLSAAGTTDTPVDATTLTHSVKPNSDSITQKISPKCDVSNEARIISDAVLASENPVSNSPATQDAGGKSDTIAVPIANSLSLNNHPKPEDVVRNRSSNSTPAALSAETDGLEDTMKPKRIFQRPPEGEYVTAGEEEMDETPAPPDQVLPLDGGWGWMVVLGSFMIHVFADGFTYTLGIFYVYLLSYYSATKASAAWIVSILVGVTMGSGPISGALVNKFGCRVVTIMGAVLASIMLFVSIFATNIYTLYFTIGIGAGLGFGLIYLPAIVCVTQYFEKKRSFATGIAVCGSGLGTFVFSPLVEYLIVTYNWKGALVIISGLMLNCIVFGAFFRPLEDNYPRRRPVPAPSAPDATSRPLLPKLQVSQTLEALPESPSNVSLAQKILGFRRRNSKLLRPFSVPNDEADMMRIKSHGCLNPTIQSLRQSEALRMTVSQPLFAEVEAGDRIPDRSAASRPLSAQSHILDRKDIFYRGSLYNIPEYKQDPQCYRESVVRHHDVECVVQKQQRKACGCVPCSEEACSALSDLTDLGLLADPVFLLFAASNFLTSIGFYAPYIFIVDRALEIGIVAEKTATLLAVVGISNTVSRVVLGYVADRPWVNRLYVYNSALTICGLATCLSIWMNSFGGQCFYAVMFGGTSGAYVGLTSVVLVDLLGMEKLTNAFGLVLMFQGIAAVVGPPMCGSLFDLSQNYNNTFLLAGAMIAASGVMLFFTPCVQRFKQRRQRAPADHDCTCDLPAHSV</sequence>
<feature type="region of interest" description="Disordered" evidence="2">
    <location>
        <begin position="93"/>
        <end position="125"/>
    </location>
</feature>
<evidence type="ECO:0000313" key="5">
    <source>
        <dbReference type="Proteomes" id="UP000694843"/>
    </source>
</evidence>
<dbReference type="InterPro" id="IPR036259">
    <property type="entry name" value="MFS_trans_sf"/>
</dbReference>
<feature type="compositionally biased region" description="Low complexity" evidence="2">
    <location>
        <begin position="13"/>
        <end position="28"/>
    </location>
</feature>
<evidence type="ECO:0000313" key="6">
    <source>
        <dbReference type="RefSeq" id="XP_018027316.1"/>
    </source>
</evidence>
<dbReference type="PROSITE" id="PS50850">
    <property type="entry name" value="MFS"/>
    <property type="match status" value="1"/>
</dbReference>
<dbReference type="AlphaFoldDB" id="A0A8B7PPU0"/>
<evidence type="ECO:0000313" key="7">
    <source>
        <dbReference type="RefSeq" id="XP_018027317.1"/>
    </source>
</evidence>
<dbReference type="GO" id="GO:0008028">
    <property type="term" value="F:monocarboxylic acid transmembrane transporter activity"/>
    <property type="evidence" value="ECO:0007669"/>
    <property type="project" value="TreeGrafter"/>
</dbReference>
<feature type="region of interest" description="Disordered" evidence="2">
    <location>
        <begin position="169"/>
        <end position="200"/>
    </location>
</feature>
<dbReference type="OrthoDB" id="6499973at2759"/>
<dbReference type="InterPro" id="IPR050327">
    <property type="entry name" value="Proton-linked_MCT"/>
</dbReference>
<organism evidence="5 7">
    <name type="scientific">Hyalella azteca</name>
    <name type="common">Amphipod</name>
    <dbReference type="NCBI Taxonomy" id="294128"/>
    <lineage>
        <taxon>Eukaryota</taxon>
        <taxon>Metazoa</taxon>
        <taxon>Ecdysozoa</taxon>
        <taxon>Arthropoda</taxon>
        <taxon>Crustacea</taxon>
        <taxon>Multicrustacea</taxon>
        <taxon>Malacostraca</taxon>
        <taxon>Eumalacostraca</taxon>
        <taxon>Peracarida</taxon>
        <taxon>Amphipoda</taxon>
        <taxon>Senticaudata</taxon>
        <taxon>Talitrida</taxon>
        <taxon>Talitroidea</taxon>
        <taxon>Hyalellidae</taxon>
        <taxon>Hyalella</taxon>
    </lineage>
</organism>
<feature type="transmembrane region" description="Helical" evidence="3">
    <location>
        <begin position="314"/>
        <end position="333"/>
    </location>
</feature>